<evidence type="ECO:0000259" key="3">
    <source>
        <dbReference type="Pfam" id="PF10708"/>
    </source>
</evidence>
<feature type="transmembrane region" description="Helical" evidence="2">
    <location>
        <begin position="211"/>
        <end position="235"/>
    </location>
</feature>
<dbReference type="EMBL" id="BSVB01000001">
    <property type="protein sequence ID" value="GMA96693.1"/>
    <property type="molecule type" value="Genomic_DNA"/>
</dbReference>
<accession>A0ABQ6KB99</accession>
<feature type="compositionally biased region" description="Basic and acidic residues" evidence="1">
    <location>
        <begin position="90"/>
        <end position="105"/>
    </location>
</feature>
<dbReference type="Pfam" id="PF10708">
    <property type="entry name" value="DUF2510"/>
    <property type="match status" value="1"/>
</dbReference>
<evidence type="ECO:0000256" key="2">
    <source>
        <dbReference type="SAM" id="Phobius"/>
    </source>
</evidence>
<reference evidence="5" key="1">
    <citation type="journal article" date="2019" name="Int. J. Syst. Evol. Microbiol.">
        <title>The Global Catalogue of Microorganisms (GCM) 10K type strain sequencing project: providing services to taxonomists for standard genome sequencing and annotation.</title>
        <authorList>
            <consortium name="The Broad Institute Genomics Platform"/>
            <consortium name="The Broad Institute Genome Sequencing Center for Infectious Disease"/>
            <person name="Wu L."/>
            <person name="Ma J."/>
        </authorList>
    </citation>
    <scope>NUCLEOTIDE SEQUENCE [LARGE SCALE GENOMIC DNA]</scope>
    <source>
        <strain evidence="5">NBRC 108894</strain>
    </source>
</reference>
<dbReference type="RefSeq" id="WP_344202871.1">
    <property type="nucleotide sequence ID" value="NZ_BAAAQO010000004.1"/>
</dbReference>
<feature type="transmembrane region" description="Helical" evidence="2">
    <location>
        <begin position="241"/>
        <end position="265"/>
    </location>
</feature>
<evidence type="ECO:0000256" key="1">
    <source>
        <dbReference type="SAM" id="MobiDB-lite"/>
    </source>
</evidence>
<keyword evidence="2" id="KW-0472">Membrane</keyword>
<keyword evidence="2" id="KW-1133">Transmembrane helix</keyword>
<dbReference type="Proteomes" id="UP001157034">
    <property type="component" value="Unassembled WGS sequence"/>
</dbReference>
<keyword evidence="5" id="KW-1185">Reference proteome</keyword>
<gene>
    <name evidence="4" type="ORF">GCM10025881_35170</name>
</gene>
<keyword evidence="2" id="KW-0812">Transmembrane</keyword>
<protein>
    <recommendedName>
        <fullName evidence="3">DUF2510 domain-containing protein</fullName>
    </recommendedName>
</protein>
<proteinExistence type="predicted"/>
<feature type="region of interest" description="Disordered" evidence="1">
    <location>
        <begin position="54"/>
        <end position="111"/>
    </location>
</feature>
<feature type="transmembrane region" description="Helical" evidence="2">
    <location>
        <begin position="306"/>
        <end position="327"/>
    </location>
</feature>
<feature type="domain" description="DUF2510" evidence="3">
    <location>
        <begin position="18"/>
        <end position="48"/>
    </location>
</feature>
<organism evidence="4 5">
    <name type="scientific">Pseudolysinimonas kribbensis</name>
    <dbReference type="NCBI Taxonomy" id="433641"/>
    <lineage>
        <taxon>Bacteria</taxon>
        <taxon>Bacillati</taxon>
        <taxon>Actinomycetota</taxon>
        <taxon>Actinomycetes</taxon>
        <taxon>Micrococcales</taxon>
        <taxon>Microbacteriaceae</taxon>
        <taxon>Pseudolysinimonas</taxon>
    </lineage>
</organism>
<comment type="caution">
    <text evidence="4">The sequence shown here is derived from an EMBL/GenBank/DDBJ whole genome shotgun (WGS) entry which is preliminary data.</text>
</comment>
<sequence length="409" mass="43703">MSSNEEAFVADDDVRVPAGWYPDPLGLPQLRWWDNHAWTEHVSDARQPMVVPETAAPTATATSLPYADPADEPDEAADERTVQLSRRARRERERLADEPDDRLPRDGLAFGDPSLELEAAERGQMSVSEPSPAARLAATGLAQEAPSGVSYDLGSRFDDLLGEPASPRSAFAHAGASAAAFVPESAPEPDAAPLRARSAHRAESDVRLGTAAVWIMTLLPLYMLMVGLVLLLAGGSTDQSIVALAAMFGVTWVAGLVLAILDYALLRRQGLQAPASWAWALPGVLVYLVARLMRTVRETGTGFGPLLTFLVLGGFLIGGVLAVPGLVMQLAPTTFSQQAELAVEGDASVIGADVRVDCPTVPPLLVQQTMVCDAQKSGGSGQRFQVTVSLQRQNGWIDWRVDDWGVFTS</sequence>
<evidence type="ECO:0000313" key="5">
    <source>
        <dbReference type="Proteomes" id="UP001157034"/>
    </source>
</evidence>
<feature type="transmembrane region" description="Helical" evidence="2">
    <location>
        <begin position="277"/>
        <end position="294"/>
    </location>
</feature>
<dbReference type="InterPro" id="IPR018929">
    <property type="entry name" value="DUF2510"/>
</dbReference>
<evidence type="ECO:0000313" key="4">
    <source>
        <dbReference type="EMBL" id="GMA96693.1"/>
    </source>
</evidence>
<name>A0ABQ6KB99_9MICO</name>